<comment type="caution">
    <text evidence="2">The sequence shown here is derived from an EMBL/GenBank/DDBJ whole genome shotgun (WGS) entry which is preliminary data.</text>
</comment>
<keyword evidence="3" id="KW-1185">Reference proteome</keyword>
<keyword evidence="1" id="KW-0391">Immunity</keyword>
<name>A0AA40HPQ9_CNENI</name>
<dbReference type="GO" id="GO:0007166">
    <property type="term" value="P:cell surface receptor signaling pathway"/>
    <property type="evidence" value="ECO:0007669"/>
    <property type="project" value="TreeGrafter"/>
</dbReference>
<reference evidence="2" key="1">
    <citation type="submission" date="2023-06" db="EMBL/GenBank/DDBJ databases">
        <title>Reference genome for the Northern bat (Eptesicus nilssonii), a most northern bat species.</title>
        <authorList>
            <person name="Laine V.N."/>
            <person name="Pulliainen A.T."/>
            <person name="Lilley T.M."/>
        </authorList>
    </citation>
    <scope>NUCLEOTIDE SEQUENCE</scope>
    <source>
        <strain evidence="2">BLF_Eptnil</strain>
        <tissue evidence="2">Kidney</tissue>
    </source>
</reference>
<feature type="non-terminal residue" evidence="2">
    <location>
        <position position="174"/>
    </location>
</feature>
<dbReference type="InterPro" id="IPR050413">
    <property type="entry name" value="TCR_beta_variable"/>
</dbReference>
<dbReference type="Gene3D" id="2.60.40.10">
    <property type="entry name" value="Immunoglobulins"/>
    <property type="match status" value="1"/>
</dbReference>
<protein>
    <recommendedName>
        <fullName evidence="4">Immunoglobulin V-set domain-containing protein</fullName>
    </recommendedName>
</protein>
<dbReference type="InterPro" id="IPR013783">
    <property type="entry name" value="Ig-like_fold"/>
</dbReference>
<dbReference type="EMBL" id="JAULJE010000014">
    <property type="protein sequence ID" value="KAK1335063.1"/>
    <property type="molecule type" value="Genomic_DNA"/>
</dbReference>
<organism evidence="2 3">
    <name type="scientific">Cnephaeus nilssonii</name>
    <name type="common">Northern bat</name>
    <name type="synonym">Eptesicus nilssonii</name>
    <dbReference type="NCBI Taxonomy" id="3371016"/>
    <lineage>
        <taxon>Eukaryota</taxon>
        <taxon>Metazoa</taxon>
        <taxon>Chordata</taxon>
        <taxon>Craniata</taxon>
        <taxon>Vertebrata</taxon>
        <taxon>Euteleostomi</taxon>
        <taxon>Mammalia</taxon>
        <taxon>Eutheria</taxon>
        <taxon>Laurasiatheria</taxon>
        <taxon>Chiroptera</taxon>
        <taxon>Yangochiroptera</taxon>
        <taxon>Vespertilionidae</taxon>
        <taxon>Cnephaeus</taxon>
    </lineage>
</organism>
<dbReference type="GO" id="GO:0005886">
    <property type="term" value="C:plasma membrane"/>
    <property type="evidence" value="ECO:0007669"/>
    <property type="project" value="TreeGrafter"/>
</dbReference>
<dbReference type="PANTHER" id="PTHR23268:SF121">
    <property type="entry name" value="T CELL RECEPTOR BETA VARIABLE 28"/>
    <property type="match status" value="1"/>
</dbReference>
<accession>A0AA40HPQ9</accession>
<gene>
    <name evidence="2" type="ORF">QTO34_004639</name>
</gene>
<dbReference type="Proteomes" id="UP001177744">
    <property type="component" value="Unassembled WGS sequence"/>
</dbReference>
<evidence type="ECO:0000313" key="3">
    <source>
        <dbReference type="Proteomes" id="UP001177744"/>
    </source>
</evidence>
<sequence>MATRYSQFTASEKIHLCLKPAMGLRLLCGVAFCFLGVGLMDAEVTQVQRYLIKRKGEKVLMECLQDMDHERIPSSGLQLLHFSYGVDIYEKGDFPDGYSVSRKKKEGFSLILGSASTNQTSVYLCASSISTALHNHILSAQKGQVPEGSDPNSGLSYTGYLEQRWPLSGTKPMD</sequence>
<evidence type="ECO:0000313" key="2">
    <source>
        <dbReference type="EMBL" id="KAK1335063.1"/>
    </source>
</evidence>
<dbReference type="SUPFAM" id="SSF48726">
    <property type="entry name" value="Immunoglobulin"/>
    <property type="match status" value="1"/>
</dbReference>
<evidence type="ECO:0008006" key="4">
    <source>
        <dbReference type="Google" id="ProtNLM"/>
    </source>
</evidence>
<dbReference type="GO" id="GO:0002376">
    <property type="term" value="P:immune system process"/>
    <property type="evidence" value="ECO:0007669"/>
    <property type="project" value="UniProtKB-KW"/>
</dbReference>
<dbReference type="PANTHER" id="PTHR23268">
    <property type="entry name" value="T-CELL RECEPTOR BETA CHAIN"/>
    <property type="match status" value="1"/>
</dbReference>
<dbReference type="InterPro" id="IPR036179">
    <property type="entry name" value="Ig-like_dom_sf"/>
</dbReference>
<proteinExistence type="predicted"/>
<evidence type="ECO:0000256" key="1">
    <source>
        <dbReference type="ARBA" id="ARBA00022859"/>
    </source>
</evidence>
<dbReference type="AlphaFoldDB" id="A0AA40HPQ9"/>